<dbReference type="RefSeq" id="WP_057768301.1">
    <property type="nucleotide sequence ID" value="NZ_JQAT01000001.1"/>
</dbReference>
<dbReference type="STRING" id="81857.IV38_GL000572"/>
<comment type="caution">
    <text evidence="2">The sequence shown here is derived from an EMBL/GenBank/DDBJ whole genome shotgun (WGS) entry which is preliminary data.</text>
</comment>
<dbReference type="EMBL" id="JQAT01000001">
    <property type="protein sequence ID" value="KRN29685.1"/>
    <property type="molecule type" value="Genomic_DNA"/>
</dbReference>
<organism evidence="2 3">
    <name type="scientific">Lactobacillus selangorensis</name>
    <dbReference type="NCBI Taxonomy" id="81857"/>
    <lineage>
        <taxon>Bacteria</taxon>
        <taxon>Bacillati</taxon>
        <taxon>Bacillota</taxon>
        <taxon>Bacilli</taxon>
        <taxon>Lactobacillales</taxon>
        <taxon>Lactobacillaceae</taxon>
        <taxon>Lactobacillus</taxon>
    </lineage>
</organism>
<accession>A0A0R2G975</accession>
<evidence type="ECO:0000313" key="3">
    <source>
        <dbReference type="Proteomes" id="UP000051645"/>
    </source>
</evidence>
<dbReference type="Proteomes" id="UP000051751">
    <property type="component" value="Unassembled WGS sequence"/>
</dbReference>
<evidence type="ECO:0000313" key="2">
    <source>
        <dbReference type="EMBL" id="KRN33786.1"/>
    </source>
</evidence>
<keyword evidence="3" id="KW-1185">Reference proteome</keyword>
<sequence length="141" mass="16075">MNFKQLMTLFKAHGYSGSLLIMMSLEAIVIDKQKINDWETRIQNYQPHASEMALESLQAELAKWMDSLYVDELDVLRQGNLEKFGSPAVKRSITLRGEKYNLADVDYLQQLTAKWRPLFAEFGIPVLDELPPVADQGAKKA</sequence>
<protein>
    <submittedName>
        <fullName evidence="2">Uncharacterized protein</fullName>
    </submittedName>
</protein>
<dbReference type="PATRIC" id="fig|81857.3.peg.576"/>
<gene>
    <name evidence="1" type="ORF">IV38_GL000572</name>
    <name evidence="2" type="ORF">IV40_GL000096</name>
</gene>
<evidence type="ECO:0000313" key="1">
    <source>
        <dbReference type="EMBL" id="KRN29685.1"/>
    </source>
</evidence>
<dbReference type="EMBL" id="JQAZ01000001">
    <property type="protein sequence ID" value="KRN33786.1"/>
    <property type="molecule type" value="Genomic_DNA"/>
</dbReference>
<name>A0A0R2G975_9LACO</name>
<dbReference type="AlphaFoldDB" id="A0A0R2G975"/>
<proteinExistence type="predicted"/>
<dbReference type="Proteomes" id="UP000051645">
    <property type="component" value="Unassembled WGS sequence"/>
</dbReference>
<evidence type="ECO:0000313" key="4">
    <source>
        <dbReference type="Proteomes" id="UP000051751"/>
    </source>
</evidence>
<reference evidence="3 4" key="1">
    <citation type="journal article" date="2015" name="Genome Announc.">
        <title>Expanding the biotechnology potential of lactobacilli through comparative genomics of 213 strains and associated genera.</title>
        <authorList>
            <person name="Sun Z."/>
            <person name="Harris H.M."/>
            <person name="McCann A."/>
            <person name="Guo C."/>
            <person name="Argimon S."/>
            <person name="Zhang W."/>
            <person name="Yang X."/>
            <person name="Jeffery I.B."/>
            <person name="Cooney J.C."/>
            <person name="Kagawa T.F."/>
            <person name="Liu W."/>
            <person name="Song Y."/>
            <person name="Salvetti E."/>
            <person name="Wrobel A."/>
            <person name="Rasinkangas P."/>
            <person name="Parkhill J."/>
            <person name="Rea M.C."/>
            <person name="O'Sullivan O."/>
            <person name="Ritari J."/>
            <person name="Douillard F.P."/>
            <person name="Paul Ross R."/>
            <person name="Yang R."/>
            <person name="Briner A.E."/>
            <person name="Felis G.E."/>
            <person name="de Vos W.M."/>
            <person name="Barrangou R."/>
            <person name="Klaenhammer T.R."/>
            <person name="Caufield P.W."/>
            <person name="Cui Y."/>
            <person name="Zhang H."/>
            <person name="O'Toole P.W."/>
        </authorList>
    </citation>
    <scope>NUCLEOTIDE SEQUENCE [LARGE SCALE GENOMIC DNA]</scope>
    <source>
        <strain evidence="1 4">ATCC BAA-66</strain>
        <strain evidence="2 3">DSM 13344</strain>
    </source>
</reference>